<proteinExistence type="predicted"/>
<evidence type="ECO:0000313" key="1">
    <source>
        <dbReference type="EMBL" id="CRH06840.1"/>
    </source>
</evidence>
<sequence length="382" mass="43232">MTHQLIPFPLRIQPGQTNASLPLAYLHLQHRIAAPHLQYWKKVEALLFTRQIVIHWYGTPLPDAPPHERSISAALWHLPSLGAQQMPQFHSAQTLPSSDLTLIITQKALSEERQQALPTPHHILPDILPAEELVEQLFNCCLRLQRQDELQSMQQILEQLLHPSQGAQSTKGAEELLGHLSLRIDNLLQAIEDFQDLLPRLDELSTTHQGRLSPTFTHTLQHDVRETQRRFEKLSQLVARRRRSDPTHAPLCLLDLVQQVLASLPQPLPRRVELDGSLHQLPQLQSPAEKLTSLFKLAISALLHHGDASHILRIQGHFNGHEVQLLLTASTEPLPLEQLHPSQPLPPLQGDEVNGALLRFQTPQNALYYLLRCPLHSHAKVS</sequence>
<dbReference type="EMBL" id="LO017727">
    <property type="protein sequence ID" value="CRH06840.1"/>
    <property type="molecule type" value="Genomic_DNA"/>
</dbReference>
<reference evidence="1" key="1">
    <citation type="submission" date="2015-04" db="EMBL/GenBank/DDBJ databases">
        <authorList>
            <person name="Syromyatnikov M.Y."/>
            <person name="Popov V.N."/>
        </authorList>
    </citation>
    <scope>NUCLEOTIDE SEQUENCE</scope>
    <source>
        <strain evidence="1">MO-1</strain>
    </source>
</reference>
<accession>A0A1S7LIV4</accession>
<protein>
    <submittedName>
        <fullName evidence="1">Uncharacterized protein</fullName>
    </submittedName>
</protein>
<gene>
    <name evidence="1" type="ORF">MAGMO_2687</name>
</gene>
<name>A0A1S7LIV4_MAGMO</name>
<organism evidence="1">
    <name type="scientific">Magnetococcus massalia (strain MO-1)</name>
    <dbReference type="NCBI Taxonomy" id="451514"/>
    <lineage>
        <taxon>Bacteria</taxon>
        <taxon>Pseudomonadati</taxon>
        <taxon>Pseudomonadota</taxon>
        <taxon>Magnetococcia</taxon>
        <taxon>Magnetococcales</taxon>
        <taxon>Magnetococcaceae</taxon>
        <taxon>Magnetococcus</taxon>
    </lineage>
</organism>
<dbReference type="AlphaFoldDB" id="A0A1S7LIV4"/>